<accession>A0A0R3S8W5</accession>
<keyword evidence="1" id="KW-0812">Transmembrane</keyword>
<proteinExistence type="predicted"/>
<reference evidence="2" key="1">
    <citation type="submission" date="2017-02" db="UniProtKB">
        <authorList>
            <consortium name="WormBaseParasite"/>
        </authorList>
    </citation>
    <scope>IDENTIFICATION</scope>
</reference>
<keyword evidence="1" id="KW-1133">Transmembrane helix</keyword>
<organism evidence="2">
    <name type="scientific">Hymenolepis diminuta</name>
    <name type="common">Rat tapeworm</name>
    <dbReference type="NCBI Taxonomy" id="6216"/>
    <lineage>
        <taxon>Eukaryota</taxon>
        <taxon>Metazoa</taxon>
        <taxon>Spiralia</taxon>
        <taxon>Lophotrochozoa</taxon>
        <taxon>Platyhelminthes</taxon>
        <taxon>Cestoda</taxon>
        <taxon>Eucestoda</taxon>
        <taxon>Cyclophyllidea</taxon>
        <taxon>Hymenolepididae</taxon>
        <taxon>Hymenolepis</taxon>
    </lineage>
</organism>
<dbReference type="STRING" id="6216.A0A0R3S8W5"/>
<dbReference type="WBParaSite" id="HDID_0000062801-mRNA-1">
    <property type="protein sequence ID" value="HDID_0000062801-mRNA-1"/>
    <property type="gene ID" value="HDID_0000062801"/>
</dbReference>
<evidence type="ECO:0000256" key="1">
    <source>
        <dbReference type="SAM" id="Phobius"/>
    </source>
</evidence>
<feature type="transmembrane region" description="Helical" evidence="1">
    <location>
        <begin position="146"/>
        <end position="168"/>
    </location>
</feature>
<sequence>LLEIHPPRGLNPERQGVELASALISSTMSLSSREIFQPLSASELLATGNATVCRRVQEVYRVRTALLSERASSVVTLIDRLNSRLHSLTAENRETRAHFALSQSSRHSSPFVATRYVTASISIKEEEDSQLCFTQNPRPMNHFDHLIGILTSILGLWITLILVIELHWRNFRDPRDRVLRLRNLQVEDGNIREASKRVRDRNPEDCTNTNHEEAYEHCSLVTSDSMPSKLIPVNEGGNSTFNSLHN</sequence>
<name>A0A0R3S8W5_HYMDI</name>
<protein>
    <submittedName>
        <fullName evidence="2">Amiloride-sensitive cation channel 5</fullName>
    </submittedName>
</protein>
<dbReference type="AlphaFoldDB" id="A0A0R3S8W5"/>
<evidence type="ECO:0000313" key="2">
    <source>
        <dbReference type="WBParaSite" id="HDID_0000062801-mRNA-1"/>
    </source>
</evidence>
<keyword evidence="1" id="KW-0472">Membrane</keyword>